<keyword evidence="3 9" id="KW-0808">Transferase</keyword>
<evidence type="ECO:0000256" key="5">
    <source>
        <dbReference type="ARBA" id="ARBA00022989"/>
    </source>
</evidence>
<feature type="transmembrane region" description="Helical" evidence="7">
    <location>
        <begin position="233"/>
        <end position="255"/>
    </location>
</feature>
<evidence type="ECO:0000313" key="10">
    <source>
        <dbReference type="Proteomes" id="UP000009234"/>
    </source>
</evidence>
<sequence>MNTPLIEISVVIPMKNEARHLHHTIKTIAGFIAQSTPSYELIVIDDGSEDETWKELLTLRFAIPQLEGIRLSRNFGKERAICSGLEHARGQAVIIMDGDLQHPPELISQMIDAWRSRSVKIVECVKRTRTKEPFSYKLGTRLFYGILHKFTRYDLHGASDFKLLDRQVVEAWLTLPERITFFRGMTAWLGFSRLQIEFDVPPRIEGRTQWQSAMLFKLALSAVVSFTSWPLRFVTFVGVFSFVGAIILGIQTLYMKLAGVASTGFTTVILLLLGMNSIIMLSLGIIGEYIAAIYDEVKSRPRYLISENTMVDHNK</sequence>
<dbReference type="HOGENOM" id="CLU_033536_0_1_9"/>
<evidence type="ECO:0000256" key="4">
    <source>
        <dbReference type="ARBA" id="ARBA00022692"/>
    </source>
</evidence>
<dbReference type="RefSeq" id="WP_013842509.1">
    <property type="nucleotide sequence ID" value="NC_015589.1"/>
</dbReference>
<name>F6DPR4_DESRL</name>
<feature type="domain" description="Glycosyltransferase 2-like" evidence="8">
    <location>
        <begin position="9"/>
        <end position="153"/>
    </location>
</feature>
<reference evidence="10" key="1">
    <citation type="submission" date="2011-05" db="EMBL/GenBank/DDBJ databases">
        <title>Complete sequence of Desulfotomaculum ruminis DSM 2154.</title>
        <authorList>
            <person name="Lucas S."/>
            <person name="Copeland A."/>
            <person name="Lapidus A."/>
            <person name="Cheng J.-F."/>
            <person name="Goodwin L."/>
            <person name="Pitluck S."/>
            <person name="Lu M."/>
            <person name="Detter J.C."/>
            <person name="Han C."/>
            <person name="Tapia R."/>
            <person name="Land M."/>
            <person name="Hauser L."/>
            <person name="Kyrpides N."/>
            <person name="Ivanova N."/>
            <person name="Mikhailova N."/>
            <person name="Pagani I."/>
            <person name="Stams A.J.M."/>
            <person name="Plugge C.M."/>
            <person name="Muyzer G."/>
            <person name="Kuever J."/>
            <person name="Parshina S.N."/>
            <person name="Ivanova A.E."/>
            <person name="Nazina T.N."/>
            <person name="Brambilla E."/>
            <person name="Spring S."/>
            <person name="Klenk H.-P."/>
            <person name="Woyke T."/>
        </authorList>
    </citation>
    <scope>NUCLEOTIDE SEQUENCE [LARGE SCALE GENOMIC DNA]</scope>
    <source>
        <strain evidence="10">ATCC 23193 / DSM 2154 / NCIB 8452 / DL</strain>
    </source>
</reference>
<evidence type="ECO:0000259" key="8">
    <source>
        <dbReference type="Pfam" id="PF00535"/>
    </source>
</evidence>
<keyword evidence="5 7" id="KW-1133">Transmembrane helix</keyword>
<dbReference type="GO" id="GO:0005886">
    <property type="term" value="C:plasma membrane"/>
    <property type="evidence" value="ECO:0007669"/>
    <property type="project" value="TreeGrafter"/>
</dbReference>
<dbReference type="SUPFAM" id="SSF53448">
    <property type="entry name" value="Nucleotide-diphospho-sugar transferases"/>
    <property type="match status" value="1"/>
</dbReference>
<protein>
    <submittedName>
        <fullName evidence="9">Glycosyl transferase family 2</fullName>
    </submittedName>
</protein>
<dbReference type="OrthoDB" id="9807778at2"/>
<keyword evidence="6 7" id="KW-0472">Membrane</keyword>
<dbReference type="KEGG" id="dru:Desru_2525"/>
<proteinExistence type="predicted"/>
<evidence type="ECO:0000256" key="7">
    <source>
        <dbReference type="SAM" id="Phobius"/>
    </source>
</evidence>
<feature type="transmembrane region" description="Helical" evidence="7">
    <location>
        <begin position="267"/>
        <end position="294"/>
    </location>
</feature>
<dbReference type="AlphaFoldDB" id="F6DPR4"/>
<dbReference type="CDD" id="cd04187">
    <property type="entry name" value="DPM1_like_bac"/>
    <property type="match status" value="1"/>
</dbReference>
<dbReference type="eggNOG" id="COG1215">
    <property type="taxonomic scope" value="Bacteria"/>
</dbReference>
<dbReference type="InterPro" id="IPR001173">
    <property type="entry name" value="Glyco_trans_2-like"/>
</dbReference>
<organism evidence="9 10">
    <name type="scientific">Desulforamulus ruminis (strain ATCC 23193 / DSM 2154 / NCIMB 8452 / DL)</name>
    <name type="common">Desulfotomaculum ruminis</name>
    <dbReference type="NCBI Taxonomy" id="696281"/>
    <lineage>
        <taxon>Bacteria</taxon>
        <taxon>Bacillati</taxon>
        <taxon>Bacillota</taxon>
        <taxon>Clostridia</taxon>
        <taxon>Eubacteriales</taxon>
        <taxon>Peptococcaceae</taxon>
        <taxon>Desulforamulus</taxon>
    </lineage>
</organism>
<evidence type="ECO:0000256" key="6">
    <source>
        <dbReference type="ARBA" id="ARBA00023136"/>
    </source>
</evidence>
<dbReference type="Proteomes" id="UP000009234">
    <property type="component" value="Chromosome"/>
</dbReference>
<dbReference type="InterPro" id="IPR050256">
    <property type="entry name" value="Glycosyltransferase_2"/>
</dbReference>
<accession>F6DPR4</accession>
<dbReference type="PANTHER" id="PTHR48090">
    <property type="entry name" value="UNDECAPRENYL-PHOSPHATE 4-DEOXY-4-FORMAMIDO-L-ARABINOSE TRANSFERASE-RELATED"/>
    <property type="match status" value="1"/>
</dbReference>
<dbReference type="PANTHER" id="PTHR48090:SF1">
    <property type="entry name" value="PROPHAGE BACTOPRENOL GLUCOSYL TRANSFERASE HOMOLOG"/>
    <property type="match status" value="1"/>
</dbReference>
<gene>
    <name evidence="9" type="ordered locus">Desru_2525</name>
</gene>
<evidence type="ECO:0000256" key="2">
    <source>
        <dbReference type="ARBA" id="ARBA00022676"/>
    </source>
</evidence>
<keyword evidence="4 7" id="KW-0812">Transmembrane</keyword>
<keyword evidence="10" id="KW-1185">Reference proteome</keyword>
<reference evidence="9 10" key="2">
    <citation type="journal article" date="2012" name="Stand. Genomic Sci.">
        <title>Complete genome sequence of the sulfate-reducing firmicute Desulfotomaculum ruminis type strain (DL(T)).</title>
        <authorList>
            <person name="Spring S."/>
            <person name="Visser M."/>
            <person name="Lu M."/>
            <person name="Copeland A."/>
            <person name="Lapidus A."/>
            <person name="Lucas S."/>
            <person name="Cheng J.F."/>
            <person name="Han C."/>
            <person name="Tapia R."/>
            <person name="Goodwin L.A."/>
            <person name="Pitluck S."/>
            <person name="Ivanova N."/>
            <person name="Land M."/>
            <person name="Hauser L."/>
            <person name="Larimer F."/>
            <person name="Rohde M."/>
            <person name="Goker M."/>
            <person name="Detter J.C."/>
            <person name="Kyrpides N.C."/>
            <person name="Woyke T."/>
            <person name="Schaap P.J."/>
            <person name="Plugge C.M."/>
            <person name="Muyzer G."/>
            <person name="Kuever J."/>
            <person name="Pereira I.A."/>
            <person name="Parshina S.N."/>
            <person name="Bernier-Latmani R."/>
            <person name="Stams A.J."/>
            <person name="Klenk H.P."/>
        </authorList>
    </citation>
    <scope>NUCLEOTIDE SEQUENCE [LARGE SCALE GENOMIC DNA]</scope>
    <source>
        <strain evidence="10">ATCC 23193 / DSM 2154 / NCIB 8452 / DL</strain>
    </source>
</reference>
<dbReference type="InterPro" id="IPR029044">
    <property type="entry name" value="Nucleotide-diphossugar_trans"/>
</dbReference>
<evidence type="ECO:0000256" key="1">
    <source>
        <dbReference type="ARBA" id="ARBA00004141"/>
    </source>
</evidence>
<dbReference type="GO" id="GO:0016757">
    <property type="term" value="F:glycosyltransferase activity"/>
    <property type="evidence" value="ECO:0007669"/>
    <property type="project" value="UniProtKB-KW"/>
</dbReference>
<evidence type="ECO:0000256" key="3">
    <source>
        <dbReference type="ARBA" id="ARBA00022679"/>
    </source>
</evidence>
<comment type="subcellular location">
    <subcellularLocation>
        <location evidence="1">Membrane</location>
        <topology evidence="1">Multi-pass membrane protein</topology>
    </subcellularLocation>
</comment>
<dbReference type="Pfam" id="PF00535">
    <property type="entry name" value="Glycos_transf_2"/>
    <property type="match status" value="1"/>
</dbReference>
<keyword evidence="2" id="KW-0328">Glycosyltransferase</keyword>
<dbReference type="Gene3D" id="3.90.550.10">
    <property type="entry name" value="Spore Coat Polysaccharide Biosynthesis Protein SpsA, Chain A"/>
    <property type="match status" value="1"/>
</dbReference>
<dbReference type="STRING" id="696281.Desru_2525"/>
<evidence type="ECO:0000313" key="9">
    <source>
        <dbReference type="EMBL" id="AEG60753.1"/>
    </source>
</evidence>
<dbReference type="EMBL" id="CP002780">
    <property type="protein sequence ID" value="AEG60753.1"/>
    <property type="molecule type" value="Genomic_DNA"/>
</dbReference>